<evidence type="ECO:0000313" key="2">
    <source>
        <dbReference type="Proteomes" id="UP000011754"/>
    </source>
</evidence>
<evidence type="ECO:0000313" key="1">
    <source>
        <dbReference type="EMBL" id="EMF41446.1"/>
    </source>
</evidence>
<name>M3EUE5_LEPIR</name>
<proteinExistence type="predicted"/>
<sequence length="46" mass="5474">MIQIHTNNPLFEPVRQFCLSLPFLTEDIKWEKDQSFPFITKYSASL</sequence>
<dbReference type="AlphaFoldDB" id="M3EUE5"/>
<dbReference type="EMBL" id="AKWW02000061">
    <property type="protein sequence ID" value="EMF41446.1"/>
    <property type="molecule type" value="Genomic_DNA"/>
</dbReference>
<comment type="caution">
    <text evidence="1">The sequence shown here is derived from an EMBL/GenBank/DDBJ whole genome shotgun (WGS) entry which is preliminary data.</text>
</comment>
<gene>
    <name evidence="1" type="ORF">LEP1GSC067_5060</name>
</gene>
<reference evidence="1 2" key="1">
    <citation type="submission" date="2013-01" db="EMBL/GenBank/DDBJ databases">
        <authorList>
            <person name="Harkins D.M."/>
            <person name="Durkin A.S."/>
            <person name="Brinkac L.M."/>
            <person name="Haft D.H."/>
            <person name="Selengut J.D."/>
            <person name="Sanka R."/>
            <person name="DePew J."/>
            <person name="Purushe J."/>
            <person name="Hartskeerl R.A."/>
            <person name="Ahmed A."/>
            <person name="van der Linden H."/>
            <person name="Goris M.G.A."/>
            <person name="Vinetz J.M."/>
            <person name="Sutton G.G."/>
            <person name="Nierman W.C."/>
            <person name="Fouts D.E."/>
        </authorList>
    </citation>
    <scope>NUCLEOTIDE SEQUENCE [LARGE SCALE GENOMIC DNA]</scope>
    <source>
        <strain evidence="1 2">TE 1992</strain>
    </source>
</reference>
<protein>
    <submittedName>
        <fullName evidence="1">Uncharacterized protein</fullName>
    </submittedName>
</protein>
<organism evidence="1 2">
    <name type="scientific">Leptospira interrogans serovar Lora str. TE 1992</name>
    <dbReference type="NCBI Taxonomy" id="1193028"/>
    <lineage>
        <taxon>Bacteria</taxon>
        <taxon>Pseudomonadati</taxon>
        <taxon>Spirochaetota</taxon>
        <taxon>Spirochaetia</taxon>
        <taxon>Leptospirales</taxon>
        <taxon>Leptospiraceae</taxon>
        <taxon>Leptospira</taxon>
    </lineage>
</organism>
<accession>M3EUE5</accession>
<dbReference type="Proteomes" id="UP000011754">
    <property type="component" value="Unassembled WGS sequence"/>
</dbReference>